<keyword evidence="1" id="KW-0472">Membrane</keyword>
<feature type="transmembrane region" description="Helical" evidence="1">
    <location>
        <begin position="21"/>
        <end position="40"/>
    </location>
</feature>
<dbReference type="STRING" id="1120996.SAMN02746066_03298"/>
<dbReference type="EMBL" id="FRCP01000017">
    <property type="protein sequence ID" value="SHM79135.1"/>
    <property type="molecule type" value="Genomic_DNA"/>
</dbReference>
<keyword evidence="1" id="KW-1133">Transmembrane helix</keyword>
<keyword evidence="1" id="KW-0812">Transmembrane</keyword>
<evidence type="ECO:0000313" key="3">
    <source>
        <dbReference type="Proteomes" id="UP000184038"/>
    </source>
</evidence>
<sequence>MISEGVERIINSLKVFLLKHCIVIITILILNILLVFLGLWSNTILVKEVSDKNIEKGISKCTESVNDLDNIIYMGENIVNFVERDYRYMNKLEDNQLTTKQLVDETFKMINKNTDYFNNLDIACDGKIESTKNSKYEDSSLIGIKW</sequence>
<reference evidence="2 3" key="1">
    <citation type="submission" date="2016-11" db="EMBL/GenBank/DDBJ databases">
        <authorList>
            <person name="Jaros S."/>
            <person name="Januszkiewicz K."/>
            <person name="Wedrychowicz H."/>
        </authorList>
    </citation>
    <scope>NUCLEOTIDE SEQUENCE [LARGE SCALE GENOMIC DNA]</scope>
    <source>
        <strain evidence="2 3">DSM 15930</strain>
    </source>
</reference>
<name>A0A1M7LM63_9FIRM</name>
<accession>A0A1M7LM63</accession>
<evidence type="ECO:0000313" key="2">
    <source>
        <dbReference type="EMBL" id="SHM79135.1"/>
    </source>
</evidence>
<dbReference type="AlphaFoldDB" id="A0A1M7LM63"/>
<keyword evidence="3" id="KW-1185">Reference proteome</keyword>
<evidence type="ECO:0000256" key="1">
    <source>
        <dbReference type="SAM" id="Phobius"/>
    </source>
</evidence>
<gene>
    <name evidence="2" type="ORF">SAMN02746066_03298</name>
</gene>
<dbReference type="Proteomes" id="UP000184038">
    <property type="component" value="Unassembled WGS sequence"/>
</dbReference>
<proteinExistence type="predicted"/>
<organism evidence="2 3">
    <name type="scientific">Anaerosporobacter mobilis DSM 15930</name>
    <dbReference type="NCBI Taxonomy" id="1120996"/>
    <lineage>
        <taxon>Bacteria</taxon>
        <taxon>Bacillati</taxon>
        <taxon>Bacillota</taxon>
        <taxon>Clostridia</taxon>
        <taxon>Lachnospirales</taxon>
        <taxon>Lachnospiraceae</taxon>
        <taxon>Anaerosporobacter</taxon>
    </lineage>
</organism>
<protein>
    <submittedName>
        <fullName evidence="2">Uncharacterized protein</fullName>
    </submittedName>
</protein>